<evidence type="ECO:0008006" key="4">
    <source>
        <dbReference type="Google" id="ProtNLM"/>
    </source>
</evidence>
<keyword evidence="1" id="KW-0732">Signal</keyword>
<evidence type="ECO:0000313" key="3">
    <source>
        <dbReference type="Proteomes" id="UP001630127"/>
    </source>
</evidence>
<sequence>MALVIFLAFSLLLQGALGELLCEELPIEMCSFSISSAGKRCLLETYASTTDAATKFQCKTSEVLVNINMNGHIETDECIRACGLDRNVVGISSDTLIDSRFASKICSSGCSDNCPNIVDLYNDLALAEGMELSGMCMALQNSPRRMMAQVRGSGSASGPASSAAGPFGSAALTPDSVESLC</sequence>
<reference evidence="2 3" key="1">
    <citation type="submission" date="2024-11" db="EMBL/GenBank/DDBJ databases">
        <title>A near-complete genome assembly of Cinchona calisaya.</title>
        <authorList>
            <person name="Lian D.C."/>
            <person name="Zhao X.W."/>
            <person name="Wei L."/>
        </authorList>
    </citation>
    <scope>NUCLEOTIDE SEQUENCE [LARGE SCALE GENOMIC DNA]</scope>
    <source>
        <tissue evidence="2">Nenye</tissue>
    </source>
</reference>
<dbReference type="PANTHER" id="PTHR33649">
    <property type="entry name" value="PAR1 PROTEIN"/>
    <property type="match status" value="1"/>
</dbReference>
<proteinExistence type="predicted"/>
<accession>A0ABD2ZK85</accession>
<dbReference type="EMBL" id="JBJUIK010000009">
    <property type="protein sequence ID" value="KAL3518118.1"/>
    <property type="molecule type" value="Genomic_DNA"/>
</dbReference>
<feature type="signal peptide" evidence="1">
    <location>
        <begin position="1"/>
        <end position="18"/>
    </location>
</feature>
<evidence type="ECO:0000256" key="1">
    <source>
        <dbReference type="SAM" id="SignalP"/>
    </source>
</evidence>
<dbReference type="Proteomes" id="UP001630127">
    <property type="component" value="Unassembled WGS sequence"/>
</dbReference>
<dbReference type="InterPro" id="IPR009489">
    <property type="entry name" value="PAR1"/>
</dbReference>
<dbReference type="PANTHER" id="PTHR33649:SF16">
    <property type="entry name" value="PAR1 PROTEIN"/>
    <property type="match status" value="1"/>
</dbReference>
<comment type="caution">
    <text evidence="2">The sequence shown here is derived from an EMBL/GenBank/DDBJ whole genome shotgun (WGS) entry which is preliminary data.</text>
</comment>
<gene>
    <name evidence="2" type="ORF">ACH5RR_020707</name>
</gene>
<protein>
    <recommendedName>
        <fullName evidence="4">PAR1 protein</fullName>
    </recommendedName>
</protein>
<dbReference type="AlphaFoldDB" id="A0ABD2ZK85"/>
<feature type="chain" id="PRO_5044834035" description="PAR1 protein" evidence="1">
    <location>
        <begin position="19"/>
        <end position="181"/>
    </location>
</feature>
<keyword evidence="3" id="KW-1185">Reference proteome</keyword>
<dbReference type="Pfam" id="PF06521">
    <property type="entry name" value="PAR1"/>
    <property type="match status" value="1"/>
</dbReference>
<organism evidence="2 3">
    <name type="scientific">Cinchona calisaya</name>
    <dbReference type="NCBI Taxonomy" id="153742"/>
    <lineage>
        <taxon>Eukaryota</taxon>
        <taxon>Viridiplantae</taxon>
        <taxon>Streptophyta</taxon>
        <taxon>Embryophyta</taxon>
        <taxon>Tracheophyta</taxon>
        <taxon>Spermatophyta</taxon>
        <taxon>Magnoliopsida</taxon>
        <taxon>eudicotyledons</taxon>
        <taxon>Gunneridae</taxon>
        <taxon>Pentapetalae</taxon>
        <taxon>asterids</taxon>
        <taxon>lamiids</taxon>
        <taxon>Gentianales</taxon>
        <taxon>Rubiaceae</taxon>
        <taxon>Cinchonoideae</taxon>
        <taxon>Cinchoneae</taxon>
        <taxon>Cinchona</taxon>
    </lineage>
</organism>
<evidence type="ECO:0000313" key="2">
    <source>
        <dbReference type="EMBL" id="KAL3518118.1"/>
    </source>
</evidence>
<name>A0ABD2ZK85_9GENT</name>